<dbReference type="Proteomes" id="UP001497482">
    <property type="component" value="Chromosome 4"/>
</dbReference>
<proteinExistence type="predicted"/>
<dbReference type="AlphaFoldDB" id="A0AAV2LV87"/>
<keyword evidence="2" id="KW-1185">Reference proteome</keyword>
<reference evidence="1 2" key="1">
    <citation type="submission" date="2024-04" db="EMBL/GenBank/DDBJ databases">
        <authorList>
            <person name="Waldvogel A.-M."/>
            <person name="Schoenle A."/>
        </authorList>
    </citation>
    <scope>NUCLEOTIDE SEQUENCE [LARGE SCALE GENOMIC DNA]</scope>
</reference>
<protein>
    <submittedName>
        <fullName evidence="1">Uncharacterized protein</fullName>
    </submittedName>
</protein>
<evidence type="ECO:0000313" key="2">
    <source>
        <dbReference type="Proteomes" id="UP001497482"/>
    </source>
</evidence>
<organism evidence="1 2">
    <name type="scientific">Knipowitschia caucasica</name>
    <name type="common">Caucasian dwarf goby</name>
    <name type="synonym">Pomatoschistus caucasicus</name>
    <dbReference type="NCBI Taxonomy" id="637954"/>
    <lineage>
        <taxon>Eukaryota</taxon>
        <taxon>Metazoa</taxon>
        <taxon>Chordata</taxon>
        <taxon>Craniata</taxon>
        <taxon>Vertebrata</taxon>
        <taxon>Euteleostomi</taxon>
        <taxon>Actinopterygii</taxon>
        <taxon>Neopterygii</taxon>
        <taxon>Teleostei</taxon>
        <taxon>Neoteleostei</taxon>
        <taxon>Acanthomorphata</taxon>
        <taxon>Gobiaria</taxon>
        <taxon>Gobiiformes</taxon>
        <taxon>Gobioidei</taxon>
        <taxon>Gobiidae</taxon>
        <taxon>Gobiinae</taxon>
        <taxon>Knipowitschia</taxon>
    </lineage>
</organism>
<sequence length="164" mass="17732">MQQKLCPHDVVTGSVKTSRQMEQRNCSSQSVKLTAAITATRDVELRLWSLPSEQSQTDAPAVPAVPWMSSSALAPQARPLSPIAPPPGRGCCSPILPALPTLLLFVYTLPFSLVLDDSRTPTCSPAVPWPPALYPRLQHRLSQEVCQQPWGPCTDSPNAPVVSL</sequence>
<dbReference type="EMBL" id="OZ035826">
    <property type="protein sequence ID" value="CAL1604779.1"/>
    <property type="molecule type" value="Genomic_DNA"/>
</dbReference>
<evidence type="ECO:0000313" key="1">
    <source>
        <dbReference type="EMBL" id="CAL1604779.1"/>
    </source>
</evidence>
<gene>
    <name evidence="1" type="ORF">KC01_LOCUS32236</name>
</gene>
<accession>A0AAV2LV87</accession>
<name>A0AAV2LV87_KNICA</name>